<evidence type="ECO:0000313" key="3">
    <source>
        <dbReference type="Proteomes" id="UP000827721"/>
    </source>
</evidence>
<sequence length="101" mass="11407">MTEDPHPVNPLPFVSHSETDRSRSFREQRRDHYDEFRKVRELRRKGSMLEDEDEDCGNNGHGMDRKGDSSSSLSAGVKHIDIDGDAATLRRRSSGPPDNGV</sequence>
<protein>
    <submittedName>
        <fullName evidence="2">Uncharacterized protein</fullName>
    </submittedName>
</protein>
<dbReference type="Pfam" id="PF04979">
    <property type="entry name" value="IPP-2"/>
    <property type="match status" value="1"/>
</dbReference>
<proteinExistence type="predicted"/>
<evidence type="ECO:0000313" key="2">
    <source>
        <dbReference type="EMBL" id="KAH7557607.1"/>
    </source>
</evidence>
<dbReference type="EMBL" id="JAFEMO010000011">
    <property type="protein sequence ID" value="KAH7557607.1"/>
    <property type="molecule type" value="Genomic_DNA"/>
</dbReference>
<dbReference type="Proteomes" id="UP000827721">
    <property type="component" value="Unassembled WGS sequence"/>
</dbReference>
<name>A0ABQ8HG68_9ROSI</name>
<accession>A0ABQ8HG68</accession>
<comment type="caution">
    <text evidence="2">The sequence shown here is derived from an EMBL/GenBank/DDBJ whole genome shotgun (WGS) entry which is preliminary data.</text>
</comment>
<feature type="region of interest" description="Disordered" evidence="1">
    <location>
        <begin position="1"/>
        <end position="101"/>
    </location>
</feature>
<reference evidence="2 3" key="1">
    <citation type="submission" date="2021-02" db="EMBL/GenBank/DDBJ databases">
        <title>Plant Genome Project.</title>
        <authorList>
            <person name="Zhang R.-G."/>
        </authorList>
    </citation>
    <scope>NUCLEOTIDE SEQUENCE [LARGE SCALE GENOMIC DNA]</scope>
    <source>
        <tissue evidence="2">Leaves</tissue>
    </source>
</reference>
<organism evidence="2 3">
    <name type="scientific">Xanthoceras sorbifolium</name>
    <dbReference type="NCBI Taxonomy" id="99658"/>
    <lineage>
        <taxon>Eukaryota</taxon>
        <taxon>Viridiplantae</taxon>
        <taxon>Streptophyta</taxon>
        <taxon>Embryophyta</taxon>
        <taxon>Tracheophyta</taxon>
        <taxon>Spermatophyta</taxon>
        <taxon>Magnoliopsida</taxon>
        <taxon>eudicotyledons</taxon>
        <taxon>Gunneridae</taxon>
        <taxon>Pentapetalae</taxon>
        <taxon>rosids</taxon>
        <taxon>malvids</taxon>
        <taxon>Sapindales</taxon>
        <taxon>Sapindaceae</taxon>
        <taxon>Xanthoceroideae</taxon>
        <taxon>Xanthoceras</taxon>
    </lineage>
</organism>
<gene>
    <name evidence="2" type="ORF">JRO89_XS11G0189000</name>
</gene>
<keyword evidence="3" id="KW-1185">Reference proteome</keyword>
<feature type="compositionally biased region" description="Basic and acidic residues" evidence="1">
    <location>
        <begin position="17"/>
        <end position="39"/>
    </location>
</feature>
<evidence type="ECO:0000256" key="1">
    <source>
        <dbReference type="SAM" id="MobiDB-lite"/>
    </source>
</evidence>
<dbReference type="InterPro" id="IPR007062">
    <property type="entry name" value="PPI-2"/>
</dbReference>